<protein>
    <submittedName>
        <fullName evidence="1">DUF1810 domain-containing protein</fullName>
    </submittedName>
</protein>
<keyword evidence="2" id="KW-1185">Reference proteome</keyword>
<evidence type="ECO:0000313" key="2">
    <source>
        <dbReference type="Proteomes" id="UP000321062"/>
    </source>
</evidence>
<evidence type="ECO:0000313" key="1">
    <source>
        <dbReference type="EMBL" id="QEE19147.1"/>
    </source>
</evidence>
<dbReference type="Pfam" id="PF08837">
    <property type="entry name" value="DUF1810"/>
    <property type="match status" value="1"/>
</dbReference>
<dbReference type="InterPro" id="IPR014937">
    <property type="entry name" value="DUF1810"/>
</dbReference>
<proteinExistence type="predicted"/>
<accession>A0A5B9DJ84</accession>
<dbReference type="PIRSF" id="PIRSF008546">
    <property type="entry name" value="UCP008546"/>
    <property type="match status" value="1"/>
</dbReference>
<organism evidence="1 2">
    <name type="scientific">Paradevosia tibetensis</name>
    <dbReference type="NCBI Taxonomy" id="1447062"/>
    <lineage>
        <taxon>Bacteria</taxon>
        <taxon>Pseudomonadati</taxon>
        <taxon>Pseudomonadota</taxon>
        <taxon>Alphaproteobacteria</taxon>
        <taxon>Hyphomicrobiales</taxon>
        <taxon>Devosiaceae</taxon>
        <taxon>Paradevosia</taxon>
    </lineage>
</organism>
<dbReference type="KEGG" id="yti:FNA67_02690"/>
<dbReference type="Gene3D" id="1.25.40.380">
    <property type="entry name" value="Protein of unknown function DUF1810"/>
    <property type="match status" value="1"/>
</dbReference>
<dbReference type="Proteomes" id="UP000321062">
    <property type="component" value="Chromosome"/>
</dbReference>
<reference evidence="1 2" key="1">
    <citation type="journal article" date="2015" name="Int. J. Syst. Evol. Microbiol.">
        <title>Youhaiella tibetensis gen. nov., sp. nov., isolated from subsurface sediment.</title>
        <authorList>
            <person name="Wang Y.X."/>
            <person name="Huang F.Q."/>
            <person name="Nogi Y."/>
            <person name="Pang S.J."/>
            <person name="Wang P.K."/>
            <person name="Lv J."/>
        </authorList>
    </citation>
    <scope>NUCLEOTIDE SEQUENCE [LARGE SCALE GENOMIC DNA]</scope>
    <source>
        <strain evidence="2">fig4</strain>
    </source>
</reference>
<dbReference type="OrthoDB" id="9801870at2"/>
<dbReference type="AlphaFoldDB" id="A0A5B9DJ84"/>
<dbReference type="SUPFAM" id="SSF140736">
    <property type="entry name" value="Rv1873-like"/>
    <property type="match status" value="1"/>
</dbReference>
<dbReference type="InterPro" id="IPR036287">
    <property type="entry name" value="Rv1873-like_sf"/>
</dbReference>
<sequence>MARMLEHFVVAQEPVYETVRAELRAGHKRTHWMWFIFPQLAGLGTSVMAQKFGIASLDQANDYVIHPVLGPRLIECTNMVNRHLGMRAEDIFGEIDALKFCSSMTLFAVASPEHPVFETAINAFCNGRFDPLTLARL</sequence>
<dbReference type="EMBL" id="CP041690">
    <property type="protein sequence ID" value="QEE19147.1"/>
    <property type="molecule type" value="Genomic_DNA"/>
</dbReference>
<gene>
    <name evidence="1" type="ORF">FNA67_02690</name>
</gene>
<name>A0A5B9DJ84_9HYPH</name>